<gene>
    <name evidence="3" type="ORF">ACFPK1_05335</name>
</gene>
<dbReference type="Proteomes" id="UP001596175">
    <property type="component" value="Unassembled WGS sequence"/>
</dbReference>
<proteinExistence type="predicted"/>
<organism evidence="3 4">
    <name type="scientific">Actinomycetospora rhizophila</name>
    <dbReference type="NCBI Taxonomy" id="1416876"/>
    <lineage>
        <taxon>Bacteria</taxon>
        <taxon>Bacillati</taxon>
        <taxon>Actinomycetota</taxon>
        <taxon>Actinomycetes</taxon>
        <taxon>Pseudonocardiales</taxon>
        <taxon>Pseudonocardiaceae</taxon>
        <taxon>Actinomycetospora</taxon>
    </lineage>
</organism>
<protein>
    <submittedName>
        <fullName evidence="3">TIR domain-containing protein</fullName>
    </submittedName>
</protein>
<dbReference type="InterPro" id="IPR000157">
    <property type="entry name" value="TIR_dom"/>
</dbReference>
<feature type="region of interest" description="Disordered" evidence="1">
    <location>
        <begin position="234"/>
        <end position="257"/>
    </location>
</feature>
<comment type="caution">
    <text evidence="3">The sequence shown here is derived from an EMBL/GenBank/DDBJ whole genome shotgun (WGS) entry which is preliminary data.</text>
</comment>
<feature type="compositionally biased region" description="Low complexity" evidence="1">
    <location>
        <begin position="660"/>
        <end position="676"/>
    </location>
</feature>
<feature type="domain" description="TIR" evidence="2">
    <location>
        <begin position="423"/>
        <end position="519"/>
    </location>
</feature>
<accession>A0ABV9ZB10</accession>
<dbReference type="PANTHER" id="PTHR45725:SF18">
    <property type="entry name" value="ORC1-LIKE AAA ATPASE DOMAIN-CONTAINING PROTEIN"/>
    <property type="match status" value="1"/>
</dbReference>
<feature type="region of interest" description="Disordered" evidence="1">
    <location>
        <begin position="542"/>
        <end position="627"/>
    </location>
</feature>
<dbReference type="Gene3D" id="3.40.50.10140">
    <property type="entry name" value="Toll/interleukin-1 receptor homology (TIR) domain"/>
    <property type="match status" value="1"/>
</dbReference>
<dbReference type="EMBL" id="JBHSKG010000002">
    <property type="protein sequence ID" value="MFC5137646.1"/>
    <property type="molecule type" value="Genomic_DNA"/>
</dbReference>
<dbReference type="InterPro" id="IPR051425">
    <property type="entry name" value="Formin_Homology"/>
</dbReference>
<dbReference type="Gene3D" id="3.30.420.40">
    <property type="match status" value="3"/>
</dbReference>
<feature type="compositionally biased region" description="Low complexity" evidence="1">
    <location>
        <begin position="234"/>
        <end position="243"/>
    </location>
</feature>
<keyword evidence="4" id="KW-1185">Reference proteome</keyword>
<evidence type="ECO:0000256" key="1">
    <source>
        <dbReference type="SAM" id="MobiDB-lite"/>
    </source>
</evidence>
<dbReference type="PANTHER" id="PTHR45725">
    <property type="entry name" value="FORMIN HOMOLOGY 2 FAMILY MEMBER"/>
    <property type="match status" value="1"/>
</dbReference>
<reference evidence="4" key="1">
    <citation type="journal article" date="2019" name="Int. J. Syst. Evol. Microbiol.">
        <title>The Global Catalogue of Microorganisms (GCM) 10K type strain sequencing project: providing services to taxonomists for standard genome sequencing and annotation.</title>
        <authorList>
            <consortium name="The Broad Institute Genomics Platform"/>
            <consortium name="The Broad Institute Genome Sequencing Center for Infectious Disease"/>
            <person name="Wu L."/>
            <person name="Ma J."/>
        </authorList>
    </citation>
    <scope>NUCLEOTIDE SEQUENCE [LARGE SCALE GENOMIC DNA]</scope>
    <source>
        <strain evidence="4">XZYJ18</strain>
    </source>
</reference>
<sequence>MPLGGDRLPMSTHAPARAPSPLHLADLDRPTSSEGDGGGPTTAERVRALLDEVLASVVEREGEPPDELVLAHPAACPSSALAHLGSIARDAGVTSVRLVPAPVAALRGRDPLPVGVYVLVVLLDEQGVEASVLRTERAGPELAGPPSTFSPHRHRRVTAAAASSTEAVHQALRDAGTELRAVAEVLLVGRWSREPGSASLFSELIGRPVSVDPDTEMTVVLGAAAAVGEVGSEVGSVEAGSPSVHDDAADPALPSSPVLDDDVQVTVYRPTRIRPERWYTLLAFVHRCEPTTETDTGRRLDPLAMVREQADRFLADEEGVFGPVVADTALPLARGSTLVVEPWLEGGVVNPPRAWLAWEEPVHRLPFRLRVPGERDGRRLSGGLRVFLGVVLVSEVTFTVSVSGSAALADSPEPVSARWYREIFASYSRRDVAIVRAVASTVAVTGDRYVIDSQALRSGERWESRLDELIARADVFQLFWSRNAMRSPQVRREWEFALRLGREGFIRPVYWEEPRPVDPAQRLPPPEIGALHWAWLPPAPPPGASDRPALIPVGRAGGTPPPATVATSAPRPQPRRPESPPAVQIPHPRRGSPSTPLGRSPHLRSGGSRAPSAPPPPAGPARRPGRRTRWTLVGGAATTVLAVIGIAIGVNSANAPPPASSAAAPRTTAAPPFEQAPEPPGAESGVATLAVAFPEIQRPDSACRPVAVAAGQTASAAVECPHPEVAPGAKVVYFQWATVADTQRWQANQIQKGKSLDGIDRWDVDGVPQGTLHARSTDPGVATSAVYGRVPYGFLMTTPTLADSDELLSQLPLLPSSQIPA</sequence>
<evidence type="ECO:0000313" key="3">
    <source>
        <dbReference type="EMBL" id="MFC5137646.1"/>
    </source>
</evidence>
<dbReference type="SUPFAM" id="SSF52200">
    <property type="entry name" value="Toll/Interleukin receptor TIR domain"/>
    <property type="match status" value="1"/>
</dbReference>
<dbReference type="InterPro" id="IPR043129">
    <property type="entry name" value="ATPase_NBD"/>
</dbReference>
<name>A0ABV9ZB10_9PSEU</name>
<dbReference type="SUPFAM" id="SSF53067">
    <property type="entry name" value="Actin-like ATPase domain"/>
    <property type="match status" value="1"/>
</dbReference>
<dbReference type="InterPro" id="IPR035897">
    <property type="entry name" value="Toll_tir_struct_dom_sf"/>
</dbReference>
<evidence type="ECO:0000259" key="2">
    <source>
        <dbReference type="Pfam" id="PF13676"/>
    </source>
</evidence>
<dbReference type="Pfam" id="PF13676">
    <property type="entry name" value="TIR_2"/>
    <property type="match status" value="1"/>
</dbReference>
<feature type="region of interest" description="Disordered" evidence="1">
    <location>
        <begin position="1"/>
        <end position="42"/>
    </location>
</feature>
<feature type="region of interest" description="Disordered" evidence="1">
    <location>
        <begin position="655"/>
        <end position="683"/>
    </location>
</feature>
<evidence type="ECO:0000313" key="4">
    <source>
        <dbReference type="Proteomes" id="UP001596175"/>
    </source>
</evidence>